<gene>
    <name evidence="1" type="ORF">S01H4_66500</name>
</gene>
<name>X1DSV4_9ZZZZ</name>
<accession>X1DSV4</accession>
<comment type="caution">
    <text evidence="1">The sequence shown here is derived from an EMBL/GenBank/DDBJ whole genome shotgun (WGS) entry which is preliminary data.</text>
</comment>
<proteinExistence type="predicted"/>
<sequence length="29" mass="3175">YLGYDIGGGAAESLYFQPNTDYLSTCLRS</sequence>
<feature type="non-terminal residue" evidence="1">
    <location>
        <position position="1"/>
    </location>
</feature>
<reference evidence="1" key="1">
    <citation type="journal article" date="2014" name="Front. Microbiol.">
        <title>High frequency of phylogenetically diverse reductive dehalogenase-homologous genes in deep subseafloor sedimentary metagenomes.</title>
        <authorList>
            <person name="Kawai M."/>
            <person name="Futagami T."/>
            <person name="Toyoda A."/>
            <person name="Takaki Y."/>
            <person name="Nishi S."/>
            <person name="Hori S."/>
            <person name="Arai W."/>
            <person name="Tsubouchi T."/>
            <person name="Morono Y."/>
            <person name="Uchiyama I."/>
            <person name="Ito T."/>
            <person name="Fujiyama A."/>
            <person name="Inagaki F."/>
            <person name="Takami H."/>
        </authorList>
    </citation>
    <scope>NUCLEOTIDE SEQUENCE</scope>
    <source>
        <strain evidence="1">Expedition CK06-06</strain>
    </source>
</reference>
<dbReference type="EMBL" id="BART01041220">
    <property type="protein sequence ID" value="GAH24106.1"/>
    <property type="molecule type" value="Genomic_DNA"/>
</dbReference>
<evidence type="ECO:0000313" key="1">
    <source>
        <dbReference type="EMBL" id="GAH24106.1"/>
    </source>
</evidence>
<dbReference type="AlphaFoldDB" id="X1DSV4"/>
<protein>
    <submittedName>
        <fullName evidence="1">Uncharacterized protein</fullName>
    </submittedName>
</protein>
<organism evidence="1">
    <name type="scientific">marine sediment metagenome</name>
    <dbReference type="NCBI Taxonomy" id="412755"/>
    <lineage>
        <taxon>unclassified sequences</taxon>
        <taxon>metagenomes</taxon>
        <taxon>ecological metagenomes</taxon>
    </lineage>
</organism>